<dbReference type="WBParaSite" id="MCU_004055-RB">
    <property type="protein sequence ID" value="MCU_004055-RB"/>
    <property type="gene ID" value="MCU_004055"/>
</dbReference>
<dbReference type="InterPro" id="IPR038635">
    <property type="entry name" value="CCR4-NOT_su2/3/5_C_sf"/>
</dbReference>
<dbReference type="Pfam" id="PF04153">
    <property type="entry name" value="NOT2_3_5_C"/>
    <property type="match status" value="1"/>
</dbReference>
<dbReference type="PANTHER" id="PTHR23326">
    <property type="entry name" value="CCR4 NOT-RELATED"/>
    <property type="match status" value="1"/>
</dbReference>
<feature type="compositionally biased region" description="Low complexity" evidence="4">
    <location>
        <begin position="239"/>
        <end position="249"/>
    </location>
</feature>
<dbReference type="GO" id="GO:0006355">
    <property type="term" value="P:regulation of DNA-templated transcription"/>
    <property type="evidence" value="ECO:0007669"/>
    <property type="project" value="InterPro"/>
</dbReference>
<keyword evidence="2" id="KW-0805">Transcription regulation</keyword>
<dbReference type="InterPro" id="IPR040168">
    <property type="entry name" value="Not2/3/5"/>
</dbReference>
<sequence length="649" mass="68692">MAGIGHRNTFDHPASWNSAAQLGMGRTMHNDTQKNLSTFQASADKRPLLNNASGASSLSGLGPGIGLNYTPRPSSSTRIKGLTSTGGSFRSNYAPDSALDSVAVGFLPYGSNSTFSGPPQRGLSEPSLLSGLGNFNHPVNPDLSTLMSGLVNSSKASLIGMGNVPNKSLTSIGLMGNSGNTSSSGLMNPGVSSSGLTFDPSDFPPIVNSINQSQNQGFPGNPQHRNYVSAIAKGGGSGVPSSLSGALPSQNSFSGSAVQASPEFSIDQDFPALPVAQTSSISTTTVNSAPLPSVVTHSSNQSTHSLTVSSGEALKSQAASRAQRSQSGGSSHTEPASGGSLELLNDHYVANIPRDMIFDQYGMIGLLKLIQIDPTFEPLAPGLNLASMGISHWLPPGELYTRFASPVSDSCMLRPQDMDFNVPPEYQIRHQIANRLPHDPQLELLSDEILFWLFYNCCREEVQLVAAKELYNREWRFHKKKQRWITRIVGSDIIRDANSEQGAYYYWDPVSAEKLTQHMSICYADLDETPTTYRLTSSTLNASVQPVAAPQHQLYHHHNQQQHLFNSSNLSGSSPHFAAAAVAGRIPRPVAMAPSTGTKLGTSVIPNGPVVSQLPVAKQEAKANEGALSNPSVTSASAAPAPPSASSSS</sequence>
<proteinExistence type="inferred from homology"/>
<feature type="compositionally biased region" description="Polar residues" evidence="4">
    <location>
        <begin position="286"/>
        <end position="310"/>
    </location>
</feature>
<keyword evidence="3" id="KW-0804">Transcription</keyword>
<dbReference type="AlphaFoldDB" id="A0A5K3EY31"/>
<evidence type="ECO:0000313" key="6">
    <source>
        <dbReference type="WBParaSite" id="MCU_004055-RB"/>
    </source>
</evidence>
<reference evidence="6" key="1">
    <citation type="submission" date="2019-11" db="UniProtKB">
        <authorList>
            <consortium name="WormBaseParasite"/>
        </authorList>
    </citation>
    <scope>IDENTIFICATION</scope>
</reference>
<accession>A0A5K3EY31</accession>
<dbReference type="InterPro" id="IPR007282">
    <property type="entry name" value="NOT2/3/5_C"/>
</dbReference>
<evidence type="ECO:0000256" key="3">
    <source>
        <dbReference type="ARBA" id="ARBA00023163"/>
    </source>
</evidence>
<dbReference type="GO" id="GO:2000036">
    <property type="term" value="P:regulation of stem cell population maintenance"/>
    <property type="evidence" value="ECO:0007669"/>
    <property type="project" value="UniProtKB-ARBA"/>
</dbReference>
<name>A0A5K3EY31_MESCO</name>
<feature type="compositionally biased region" description="Low complexity" evidence="4">
    <location>
        <begin position="635"/>
        <end position="649"/>
    </location>
</feature>
<feature type="compositionally biased region" description="Low complexity" evidence="4">
    <location>
        <begin position="316"/>
        <end position="331"/>
    </location>
</feature>
<dbReference type="GO" id="GO:0030015">
    <property type="term" value="C:CCR4-NOT core complex"/>
    <property type="evidence" value="ECO:0007669"/>
    <property type="project" value="InterPro"/>
</dbReference>
<feature type="domain" description="NOT2/NOT3/NOT5 C-terminal" evidence="5">
    <location>
        <begin position="403"/>
        <end position="525"/>
    </location>
</feature>
<dbReference type="Gene3D" id="2.30.30.1020">
    <property type="entry name" value="CCR4-NOT complex subunit 2/3/5, C-terminal domain"/>
    <property type="match status" value="1"/>
</dbReference>
<feature type="region of interest" description="Disordered" evidence="4">
    <location>
        <begin position="616"/>
        <end position="649"/>
    </location>
</feature>
<protein>
    <submittedName>
        <fullName evidence="6">NOT2_3_5 domain-containing protein</fullName>
    </submittedName>
</protein>
<evidence type="ECO:0000259" key="5">
    <source>
        <dbReference type="Pfam" id="PF04153"/>
    </source>
</evidence>
<evidence type="ECO:0000256" key="4">
    <source>
        <dbReference type="SAM" id="MobiDB-lite"/>
    </source>
</evidence>
<feature type="compositionally biased region" description="Polar residues" evidence="4">
    <location>
        <begin position="250"/>
        <end position="259"/>
    </location>
</feature>
<comment type="similarity">
    <text evidence="1">Belongs to the CNOT2/3/5 family.</text>
</comment>
<evidence type="ECO:0000256" key="1">
    <source>
        <dbReference type="ARBA" id="ARBA00007682"/>
    </source>
</evidence>
<organism evidence="6">
    <name type="scientific">Mesocestoides corti</name>
    <name type="common">Flatworm</name>
    <dbReference type="NCBI Taxonomy" id="53468"/>
    <lineage>
        <taxon>Eukaryota</taxon>
        <taxon>Metazoa</taxon>
        <taxon>Spiralia</taxon>
        <taxon>Lophotrochozoa</taxon>
        <taxon>Platyhelminthes</taxon>
        <taxon>Cestoda</taxon>
        <taxon>Eucestoda</taxon>
        <taxon>Cyclophyllidea</taxon>
        <taxon>Mesocestoididae</taxon>
        <taxon>Mesocestoides</taxon>
    </lineage>
</organism>
<evidence type="ECO:0000256" key="2">
    <source>
        <dbReference type="ARBA" id="ARBA00023015"/>
    </source>
</evidence>
<feature type="region of interest" description="Disordered" evidence="4">
    <location>
        <begin position="238"/>
        <end position="260"/>
    </location>
</feature>
<feature type="region of interest" description="Disordered" evidence="4">
    <location>
        <begin position="286"/>
        <end position="340"/>
    </location>
</feature>